<evidence type="ECO:0000259" key="4">
    <source>
        <dbReference type="SMART" id="SM00406"/>
    </source>
</evidence>
<dbReference type="SUPFAM" id="SSF48726">
    <property type="entry name" value="Immunoglobulin"/>
    <property type="match status" value="1"/>
</dbReference>
<protein>
    <recommendedName>
        <fullName evidence="4">Immunoglobulin V-set domain-containing protein</fullName>
    </recommendedName>
</protein>
<evidence type="ECO:0000313" key="6">
    <source>
        <dbReference type="Proteomes" id="UP000694412"/>
    </source>
</evidence>
<dbReference type="InterPro" id="IPR036179">
    <property type="entry name" value="Ig-like_dom_sf"/>
</dbReference>
<proteinExistence type="predicted"/>
<dbReference type="AlphaFoldDB" id="A0A8C2SRW4"/>
<dbReference type="InterPro" id="IPR050199">
    <property type="entry name" value="IgHV"/>
</dbReference>
<dbReference type="PANTHER" id="PTHR23266">
    <property type="entry name" value="IMMUNOGLOBULIN HEAVY CHAIN"/>
    <property type="match status" value="1"/>
</dbReference>
<keyword evidence="2" id="KW-1064">Adaptive immunity</keyword>
<accession>A0A8C2SRW4</accession>
<evidence type="ECO:0000256" key="3">
    <source>
        <dbReference type="ARBA" id="ARBA00043265"/>
    </source>
</evidence>
<evidence type="ECO:0000313" key="5">
    <source>
        <dbReference type="Ensembl" id="ENSCJPP00005001927.1"/>
    </source>
</evidence>
<dbReference type="GeneTree" id="ENSGT01050000244936"/>
<dbReference type="SMART" id="SM00406">
    <property type="entry name" value="IGv"/>
    <property type="match status" value="1"/>
</dbReference>
<dbReference type="Ensembl" id="ENSCJPT00005003361.1">
    <property type="protein sequence ID" value="ENSCJPP00005001927.1"/>
    <property type="gene ID" value="ENSCJPG00005002016.1"/>
</dbReference>
<keyword evidence="6" id="KW-1185">Reference proteome</keyword>
<keyword evidence="1" id="KW-0391">Immunity</keyword>
<evidence type="ECO:0000256" key="2">
    <source>
        <dbReference type="ARBA" id="ARBA00023130"/>
    </source>
</evidence>
<organism evidence="5 6">
    <name type="scientific">Coturnix japonica</name>
    <name type="common">Japanese quail</name>
    <name type="synonym">Coturnix coturnix japonica</name>
    <dbReference type="NCBI Taxonomy" id="93934"/>
    <lineage>
        <taxon>Eukaryota</taxon>
        <taxon>Metazoa</taxon>
        <taxon>Chordata</taxon>
        <taxon>Craniata</taxon>
        <taxon>Vertebrata</taxon>
        <taxon>Euteleostomi</taxon>
        <taxon>Archelosauria</taxon>
        <taxon>Archosauria</taxon>
        <taxon>Dinosauria</taxon>
        <taxon>Saurischia</taxon>
        <taxon>Theropoda</taxon>
        <taxon>Coelurosauria</taxon>
        <taxon>Aves</taxon>
        <taxon>Neognathae</taxon>
        <taxon>Galloanserae</taxon>
        <taxon>Galliformes</taxon>
        <taxon>Phasianidae</taxon>
        <taxon>Perdicinae</taxon>
        <taxon>Coturnix</taxon>
    </lineage>
</organism>
<name>A0A8C2SRW4_COTJA</name>
<reference evidence="5" key="2">
    <citation type="submission" date="2025-09" db="UniProtKB">
        <authorList>
            <consortium name="Ensembl"/>
        </authorList>
    </citation>
    <scope>IDENTIFICATION</scope>
</reference>
<dbReference type="GO" id="GO:0002250">
    <property type="term" value="P:adaptive immune response"/>
    <property type="evidence" value="ECO:0007669"/>
    <property type="project" value="UniProtKB-KW"/>
</dbReference>
<dbReference type="FunFam" id="2.60.40.10:FF:002198">
    <property type="entry name" value="Immunoglobulin heavy variable 5-2"/>
    <property type="match status" value="1"/>
</dbReference>
<sequence>MAAVTLDESGGGLYTPRGGLSLVCKGSGFTFSSFEMYWVRQAPGKGLEWWVSGIWSDGSTTRYAPAVQGRATITRDNGQSTVRLQLNSLKDEDSASSARITHKCAHGGWPAADEINITRGFNGISHCPDWELGAESVTQCVGMVWEGIVRCRWSWSWLWSWLWKRLLSWSGNETQLWSWHWIYSWSWLWSWL</sequence>
<reference evidence="5" key="1">
    <citation type="submission" date="2025-08" db="UniProtKB">
        <authorList>
            <consortium name="Ensembl"/>
        </authorList>
    </citation>
    <scope>IDENTIFICATION</scope>
</reference>
<dbReference type="Proteomes" id="UP000694412">
    <property type="component" value="Unassembled WGS sequence"/>
</dbReference>
<feature type="domain" description="Immunoglobulin V-set" evidence="4">
    <location>
        <begin position="19"/>
        <end position="106"/>
    </location>
</feature>
<dbReference type="InterPro" id="IPR013783">
    <property type="entry name" value="Ig-like_fold"/>
</dbReference>
<evidence type="ECO:0000256" key="1">
    <source>
        <dbReference type="ARBA" id="ARBA00022859"/>
    </source>
</evidence>
<dbReference type="InterPro" id="IPR013106">
    <property type="entry name" value="Ig_V-set"/>
</dbReference>
<dbReference type="GO" id="GO:0019814">
    <property type="term" value="C:immunoglobulin complex"/>
    <property type="evidence" value="ECO:0007669"/>
    <property type="project" value="UniProtKB-KW"/>
</dbReference>
<keyword evidence="3" id="KW-1280">Immunoglobulin</keyword>
<dbReference type="Gene3D" id="2.60.40.10">
    <property type="entry name" value="Immunoglobulins"/>
    <property type="match status" value="1"/>
</dbReference>
<dbReference type="GO" id="GO:0005576">
    <property type="term" value="C:extracellular region"/>
    <property type="evidence" value="ECO:0007669"/>
    <property type="project" value="UniProtKB-ARBA"/>
</dbReference>